<reference evidence="2" key="1">
    <citation type="submission" date="2021-01" db="EMBL/GenBank/DDBJ databases">
        <authorList>
            <person name="Corre E."/>
            <person name="Pelletier E."/>
            <person name="Niang G."/>
            <person name="Scheremetjew M."/>
            <person name="Finn R."/>
            <person name="Kale V."/>
            <person name="Holt S."/>
            <person name="Cochrane G."/>
            <person name="Meng A."/>
            <person name="Brown T."/>
            <person name="Cohen L."/>
        </authorList>
    </citation>
    <scope>NUCLEOTIDE SEQUENCE</scope>
    <source>
        <strain evidence="2">SAG 11-49</strain>
    </source>
</reference>
<sequence>MAKQATQKATQQNWARFLWPALGLGGVGATVYVAREQLSDPESLPNAVASRIKAGLREANTKMGAAMDQIVAQMRSKLQPPCPPPMQLPSPASIPGHTASWLADWCEGSPERAEVAITLGGAPLVSWLLDLTCSTTEELLDTSHPPSHTDGSSGSSGGLPV</sequence>
<gene>
    <name evidence="2" type="ORF">CLEI1391_LOCUS18259</name>
</gene>
<organism evidence="2">
    <name type="scientific">Chlamydomonas leiostraca</name>
    <dbReference type="NCBI Taxonomy" id="1034604"/>
    <lineage>
        <taxon>Eukaryota</taxon>
        <taxon>Viridiplantae</taxon>
        <taxon>Chlorophyta</taxon>
        <taxon>core chlorophytes</taxon>
        <taxon>Chlorophyceae</taxon>
        <taxon>CS clade</taxon>
        <taxon>Chlamydomonadales</taxon>
        <taxon>Chlamydomonadaceae</taxon>
        <taxon>Chlamydomonas</taxon>
    </lineage>
</organism>
<feature type="region of interest" description="Disordered" evidence="1">
    <location>
        <begin position="139"/>
        <end position="161"/>
    </location>
</feature>
<evidence type="ECO:0000313" key="2">
    <source>
        <dbReference type="EMBL" id="CAD8694076.1"/>
    </source>
</evidence>
<name>A0A7S0S1V3_9CHLO</name>
<dbReference type="EMBL" id="HBFB01032636">
    <property type="protein sequence ID" value="CAD8694076.1"/>
    <property type="molecule type" value="Transcribed_RNA"/>
</dbReference>
<proteinExistence type="predicted"/>
<dbReference type="AlphaFoldDB" id="A0A7S0S1V3"/>
<accession>A0A7S0S1V3</accession>
<evidence type="ECO:0000256" key="1">
    <source>
        <dbReference type="SAM" id="MobiDB-lite"/>
    </source>
</evidence>
<protein>
    <submittedName>
        <fullName evidence="2">Uncharacterized protein</fullName>
    </submittedName>
</protein>